<accession>A0A318Y9R7</accession>
<proteinExistence type="predicted"/>
<gene>
    <name evidence="1" type="ORF">BO87DRAFT_148553</name>
</gene>
<evidence type="ECO:0000313" key="1">
    <source>
        <dbReference type="EMBL" id="PYH30699.1"/>
    </source>
</evidence>
<organism evidence="1 2">
    <name type="scientific">Aspergillus neoniger (strain CBS 115656)</name>
    <dbReference type="NCBI Taxonomy" id="1448310"/>
    <lineage>
        <taxon>Eukaryota</taxon>
        <taxon>Fungi</taxon>
        <taxon>Dikarya</taxon>
        <taxon>Ascomycota</taxon>
        <taxon>Pezizomycotina</taxon>
        <taxon>Eurotiomycetes</taxon>
        <taxon>Eurotiomycetidae</taxon>
        <taxon>Eurotiales</taxon>
        <taxon>Aspergillaceae</taxon>
        <taxon>Aspergillus</taxon>
        <taxon>Aspergillus subgen. Circumdati</taxon>
    </lineage>
</organism>
<dbReference type="GeneID" id="37120618"/>
<keyword evidence="2" id="KW-1185">Reference proteome</keyword>
<dbReference type="OrthoDB" id="10475344at2759"/>
<dbReference type="AlphaFoldDB" id="A0A318Y9R7"/>
<sequence>MQNRLTEHAHTHSIIKKTVTRAQPHSVDNNKSIYLARVLANRPGQNRIELSMHQTGMKIERRLRQTSRDCCLLLSQSGWV</sequence>
<dbReference type="RefSeq" id="XP_025476177.1">
    <property type="nucleotide sequence ID" value="XM_025618162.1"/>
</dbReference>
<dbReference type="EMBL" id="KZ821478">
    <property type="protein sequence ID" value="PYH30699.1"/>
    <property type="molecule type" value="Genomic_DNA"/>
</dbReference>
<dbReference type="Proteomes" id="UP000247647">
    <property type="component" value="Unassembled WGS sequence"/>
</dbReference>
<evidence type="ECO:0000313" key="2">
    <source>
        <dbReference type="Proteomes" id="UP000247647"/>
    </source>
</evidence>
<reference evidence="1" key="1">
    <citation type="submission" date="2016-12" db="EMBL/GenBank/DDBJ databases">
        <title>The genomes of Aspergillus section Nigri reveals drivers in fungal speciation.</title>
        <authorList>
            <consortium name="DOE Joint Genome Institute"/>
            <person name="Vesth T.C."/>
            <person name="Nybo J."/>
            <person name="Theobald S."/>
            <person name="Brandl J."/>
            <person name="Frisvad J.C."/>
            <person name="Nielsen K.F."/>
            <person name="Lyhne E.K."/>
            <person name="Kogle M.E."/>
            <person name="Kuo A."/>
            <person name="Riley R."/>
            <person name="Clum A."/>
            <person name="Nolan M."/>
            <person name="Lipzen A."/>
            <person name="Salamov A."/>
            <person name="Henrissat B."/>
            <person name="Wiebenga A."/>
            <person name="De Vries R.P."/>
            <person name="Grigoriev I.V."/>
            <person name="Mortensen U.H."/>
            <person name="Andersen M.R."/>
            <person name="Baker S.E."/>
        </authorList>
    </citation>
    <scope>NUCLEOTIDE SEQUENCE [LARGE SCALE GENOMIC DNA]</scope>
    <source>
        <strain evidence="1">CBS 115656</strain>
    </source>
</reference>
<protein>
    <submittedName>
        <fullName evidence="1">Uncharacterized protein</fullName>
    </submittedName>
</protein>
<name>A0A318Y9R7_ASPNB</name>